<evidence type="ECO:0000256" key="2">
    <source>
        <dbReference type="ARBA" id="ARBA00022475"/>
    </source>
</evidence>
<keyword evidence="3 8" id="KW-0812">Transmembrane</keyword>
<evidence type="ECO:0000256" key="7">
    <source>
        <dbReference type="SAM" id="MobiDB-lite"/>
    </source>
</evidence>
<dbReference type="Proteomes" id="UP000193642">
    <property type="component" value="Unassembled WGS sequence"/>
</dbReference>
<dbReference type="AlphaFoldDB" id="A0A1Y2D1Z0"/>
<keyword evidence="4 8" id="KW-1133">Transmembrane helix</keyword>
<reference evidence="11 12" key="1">
    <citation type="submission" date="2016-07" db="EMBL/GenBank/DDBJ databases">
        <title>Pervasive Adenine N6-methylation of Active Genes in Fungi.</title>
        <authorList>
            <consortium name="DOE Joint Genome Institute"/>
            <person name="Mondo S.J."/>
            <person name="Dannebaum R.O."/>
            <person name="Kuo R.C."/>
            <person name="Labutti K."/>
            <person name="Haridas S."/>
            <person name="Kuo A."/>
            <person name="Salamov A."/>
            <person name="Ahrendt S.R."/>
            <person name="Lipzen A."/>
            <person name="Sullivan W."/>
            <person name="Andreopoulos W.B."/>
            <person name="Clum A."/>
            <person name="Lindquist E."/>
            <person name="Daum C."/>
            <person name="Ramamoorthy G.K."/>
            <person name="Gryganskyi A."/>
            <person name="Culley D."/>
            <person name="Magnuson J.K."/>
            <person name="James T.Y."/>
            <person name="O'Malley M.A."/>
            <person name="Stajich J.E."/>
            <person name="Spatafora J.W."/>
            <person name="Visel A."/>
            <person name="Grigoriev I.V."/>
        </authorList>
    </citation>
    <scope>NUCLEOTIDE SEQUENCE [LARGE SCALE GENOMIC DNA]</scope>
    <source>
        <strain evidence="11 12">JEL800</strain>
    </source>
</reference>
<evidence type="ECO:0000313" key="11">
    <source>
        <dbReference type="EMBL" id="ORY53292.1"/>
    </source>
</evidence>
<feature type="transmembrane region" description="Helical" evidence="8">
    <location>
        <begin position="750"/>
        <end position="774"/>
    </location>
</feature>
<keyword evidence="6" id="KW-0325">Glycoprotein</keyword>
<evidence type="ECO:0000256" key="8">
    <source>
        <dbReference type="SAM" id="Phobius"/>
    </source>
</evidence>
<evidence type="ECO:0000256" key="1">
    <source>
        <dbReference type="ARBA" id="ARBA00004651"/>
    </source>
</evidence>
<feature type="transmembrane region" description="Helical" evidence="8">
    <location>
        <begin position="786"/>
        <end position="806"/>
    </location>
</feature>
<feature type="domain" description="Anoctamin transmembrane" evidence="9">
    <location>
        <begin position="579"/>
        <end position="1114"/>
    </location>
</feature>
<keyword evidence="12" id="KW-1185">Reference proteome</keyword>
<comment type="caution">
    <text evidence="11">The sequence shown here is derived from an EMBL/GenBank/DDBJ whole genome shotgun (WGS) entry which is preliminary data.</text>
</comment>
<evidence type="ECO:0000256" key="6">
    <source>
        <dbReference type="ARBA" id="ARBA00023180"/>
    </source>
</evidence>
<evidence type="ECO:0000256" key="3">
    <source>
        <dbReference type="ARBA" id="ARBA00022692"/>
    </source>
</evidence>
<dbReference type="GO" id="GO:0046983">
    <property type="term" value="F:protein dimerization activity"/>
    <property type="evidence" value="ECO:0007669"/>
    <property type="project" value="InterPro"/>
</dbReference>
<dbReference type="EMBL" id="MCGO01000002">
    <property type="protein sequence ID" value="ORY53292.1"/>
    <property type="molecule type" value="Genomic_DNA"/>
</dbReference>
<feature type="region of interest" description="Disordered" evidence="7">
    <location>
        <begin position="226"/>
        <end position="245"/>
    </location>
</feature>
<feature type="compositionally biased region" description="Polar residues" evidence="7">
    <location>
        <begin position="226"/>
        <end position="242"/>
    </location>
</feature>
<dbReference type="GO" id="GO:0005886">
    <property type="term" value="C:plasma membrane"/>
    <property type="evidence" value="ECO:0007669"/>
    <property type="project" value="UniProtKB-SubCell"/>
</dbReference>
<evidence type="ECO:0000256" key="4">
    <source>
        <dbReference type="ARBA" id="ARBA00022989"/>
    </source>
</evidence>
<evidence type="ECO:0000313" key="12">
    <source>
        <dbReference type="Proteomes" id="UP000193642"/>
    </source>
</evidence>
<dbReference type="InterPro" id="IPR049452">
    <property type="entry name" value="Anoctamin_TM"/>
</dbReference>
<keyword evidence="2" id="KW-1003">Cell membrane</keyword>
<sequence length="1153" mass="131109">MSEPSKPVPPPLGPPPPQPPSVPATPTSPTRATPQRGASLPPGIQTNIETAASAVAKFRSVALAAAAARKASIREDEPILGLVKEDATKQKPLRHTQTISAAAVATSGRSAKADAIRARTVRRERSAKNSVVHIEPFGIGSRPQTLSHKQTVIGPRILDSDPLRLSATVHPSQSSVLDAKNTLRSPLRPLLSPDNDDQDIVRPIVQSPQKLKIDTLLSAQPQHLDSVVESPSSLNDGSSESENAAADPVEVLVSQEDLADMDQVVLRQISAHRHVKLYYAEDIKAFDQLLAWSQTYPEKTKDQALEEFCPKMRSGDALVSLIYGVSEWDYVLTYKHSHTDHEHSAAIRDLFEEKLLKHGIFLEIEHSQDKDHTYFVKVLTPFHFLVMEAYKMGLQFPLKEPIHSLDEDAHPPEQKPALFGLISPYHLNLNKHTSTLDPHDLSSFEFKLETPTNEQGYVWANVSDQPCHIVLTQFFERRYRLLLAHHVIMAVDVKIKTSMGVRIEGINYLIAHHVYHDFFPVHGVDSDSSAERKYQKNAWRNVTIKKQDAKKKEVVPLRTRLLRDWVYGPLFDVKPIELVREYLGEEIAFYFIYLEYYNRCLIYSSFFGLVVFIYGIADYFVKEASGGDSTTSSPAEKLHRRSAAEVASSGNSSDATVGVHQTTLPPENWKVLFDNALTPWFAFVMSLWSVIYVITWMRRCKYYAFKWSMHNHEPPPIRRVEFRAVGVKKSPITNKYELYYPEESRTIRKLISGLVILGFFGISCSSVILQILLILHMEDQRYVEQLIGFSAAMLAVLLIQICRRLFHPIAHMLNEWENYRTTEEFEQALVTKQFAFEFVNIYCHIIYFAFIHPQLKRPTLFGFDVHTKCSEKDVCSADVIIELLVIFIMDQFIERFEEYGIPQVKKFGWFLKRRMGGRRNTAAAQQLLTEEHEQGKLGSVLTNYGTGKGDEEIGVGAKRPQYYRDAIRSEYEGLYEDYFPKAIQYGYVTMFVTAFPLAPIFALFNNVIENRMDLYKFLKLLKRAPPFLGAGIGVWEPVIKGTSILAVTTNGMLVAFSSEYFFKTIIYPYPSDQWMTVRLTFLIIWHLVIFSAAFVILWIIPDEPKIVKIARAREEYLEQLILDPSCEAADEEYNTKPDPVVSVSKRHGFISSN</sequence>
<dbReference type="OrthoDB" id="296386at2759"/>
<dbReference type="InterPro" id="IPR007632">
    <property type="entry name" value="Anoctamin"/>
</dbReference>
<feature type="transmembrane region" description="Helical" evidence="8">
    <location>
        <begin position="677"/>
        <end position="697"/>
    </location>
</feature>
<evidence type="ECO:0000259" key="10">
    <source>
        <dbReference type="Pfam" id="PF16178"/>
    </source>
</evidence>
<dbReference type="PANTHER" id="PTHR12308">
    <property type="entry name" value="ANOCTAMIN"/>
    <property type="match status" value="1"/>
</dbReference>
<feature type="region of interest" description="Disordered" evidence="7">
    <location>
        <begin position="1"/>
        <end position="43"/>
    </location>
</feature>
<evidence type="ECO:0000259" key="9">
    <source>
        <dbReference type="Pfam" id="PF04547"/>
    </source>
</evidence>
<accession>A0A1Y2D1Z0</accession>
<dbReference type="Pfam" id="PF16178">
    <property type="entry name" value="Anoct_dimer"/>
    <property type="match status" value="1"/>
</dbReference>
<gene>
    <name evidence="11" type="ORF">BCR33DRAFT_845471</name>
</gene>
<feature type="compositionally biased region" description="Low complexity" evidence="7">
    <location>
        <begin position="24"/>
        <end position="34"/>
    </location>
</feature>
<dbReference type="Pfam" id="PF04547">
    <property type="entry name" value="Anoctamin"/>
    <property type="match status" value="1"/>
</dbReference>
<dbReference type="InterPro" id="IPR032394">
    <property type="entry name" value="Anoct_dimer"/>
</dbReference>
<organism evidence="11 12">
    <name type="scientific">Rhizoclosmatium globosum</name>
    <dbReference type="NCBI Taxonomy" id="329046"/>
    <lineage>
        <taxon>Eukaryota</taxon>
        <taxon>Fungi</taxon>
        <taxon>Fungi incertae sedis</taxon>
        <taxon>Chytridiomycota</taxon>
        <taxon>Chytridiomycota incertae sedis</taxon>
        <taxon>Chytridiomycetes</taxon>
        <taxon>Chytridiales</taxon>
        <taxon>Chytriomycetaceae</taxon>
        <taxon>Rhizoclosmatium</taxon>
    </lineage>
</organism>
<feature type="compositionally biased region" description="Pro residues" evidence="7">
    <location>
        <begin position="1"/>
        <end position="23"/>
    </location>
</feature>
<feature type="transmembrane region" description="Helical" evidence="8">
    <location>
        <begin position="1079"/>
        <end position="1100"/>
    </location>
</feature>
<proteinExistence type="predicted"/>
<dbReference type="GO" id="GO:0005254">
    <property type="term" value="F:chloride channel activity"/>
    <property type="evidence" value="ECO:0007669"/>
    <property type="project" value="TreeGrafter"/>
</dbReference>
<feature type="transmembrane region" description="Helical" evidence="8">
    <location>
        <begin position="985"/>
        <end position="1008"/>
    </location>
</feature>
<evidence type="ECO:0000256" key="5">
    <source>
        <dbReference type="ARBA" id="ARBA00023136"/>
    </source>
</evidence>
<name>A0A1Y2D1Z0_9FUNG</name>
<dbReference type="PANTHER" id="PTHR12308:SF73">
    <property type="entry name" value="ANOCTAMIN"/>
    <property type="match status" value="1"/>
</dbReference>
<keyword evidence="5 8" id="KW-0472">Membrane</keyword>
<protein>
    <submittedName>
        <fullName evidence="11">DUF590-domain-containing protein</fullName>
    </submittedName>
</protein>
<dbReference type="GO" id="GO:0032541">
    <property type="term" value="C:cortical endoplasmic reticulum"/>
    <property type="evidence" value="ECO:0007669"/>
    <property type="project" value="TreeGrafter"/>
</dbReference>
<comment type="subcellular location">
    <subcellularLocation>
        <location evidence="1">Cell membrane</location>
        <topology evidence="1">Multi-pass membrane protein</topology>
    </subcellularLocation>
</comment>
<feature type="domain" description="Anoctamin dimerisation" evidence="10">
    <location>
        <begin position="327"/>
        <end position="533"/>
    </location>
</feature>